<comment type="similarity">
    <text evidence="1 6">Belongs to the type-B carboxylesterase/lipase family.</text>
</comment>
<evidence type="ECO:0000313" key="8">
    <source>
        <dbReference type="EMBL" id="KAH0810587.1"/>
    </source>
</evidence>
<keyword evidence="9" id="KW-1185">Reference proteome</keyword>
<keyword evidence="2" id="KW-0719">Serine esterase</keyword>
<protein>
    <recommendedName>
        <fullName evidence="6">Carboxylic ester hydrolase</fullName>
        <ecNumber evidence="6">3.1.1.-</ecNumber>
    </recommendedName>
</protein>
<evidence type="ECO:0000256" key="2">
    <source>
        <dbReference type="ARBA" id="ARBA00022487"/>
    </source>
</evidence>
<keyword evidence="4" id="KW-1015">Disulfide bond</keyword>
<organism evidence="8 9">
    <name type="scientific">Tenebrio molitor</name>
    <name type="common">Yellow mealworm beetle</name>
    <dbReference type="NCBI Taxonomy" id="7067"/>
    <lineage>
        <taxon>Eukaryota</taxon>
        <taxon>Metazoa</taxon>
        <taxon>Ecdysozoa</taxon>
        <taxon>Arthropoda</taxon>
        <taxon>Hexapoda</taxon>
        <taxon>Insecta</taxon>
        <taxon>Pterygota</taxon>
        <taxon>Neoptera</taxon>
        <taxon>Endopterygota</taxon>
        <taxon>Coleoptera</taxon>
        <taxon>Polyphaga</taxon>
        <taxon>Cucujiformia</taxon>
        <taxon>Tenebrionidae</taxon>
        <taxon>Tenebrio</taxon>
    </lineage>
</organism>
<comment type="caution">
    <text evidence="8">The sequence shown here is derived from an EMBL/GenBank/DDBJ whole genome shotgun (WGS) entry which is preliminary data.</text>
</comment>
<feature type="domain" description="Carboxylesterase type B" evidence="7">
    <location>
        <begin position="1"/>
        <end position="414"/>
    </location>
</feature>
<dbReference type="PANTHER" id="PTHR43142:SF1">
    <property type="entry name" value="CARBOXYLIC ESTER HYDROLASE"/>
    <property type="match status" value="1"/>
</dbReference>
<dbReference type="PANTHER" id="PTHR43142">
    <property type="entry name" value="CARBOXYLIC ESTER HYDROLASE"/>
    <property type="match status" value="1"/>
</dbReference>
<keyword evidence="3 6" id="KW-0378">Hydrolase</keyword>
<name>A0A8J6HAP1_TENMO</name>
<accession>A0A8J6HAP1</accession>
<dbReference type="InterPro" id="IPR019826">
    <property type="entry name" value="Carboxylesterase_B_AS"/>
</dbReference>
<dbReference type="EC" id="3.1.1.-" evidence="6"/>
<gene>
    <name evidence="8" type="ORF">GEV33_012206</name>
</gene>
<reference evidence="8" key="2">
    <citation type="submission" date="2021-08" db="EMBL/GenBank/DDBJ databases">
        <authorList>
            <person name="Eriksson T."/>
        </authorList>
    </citation>
    <scope>NUCLEOTIDE SEQUENCE</scope>
    <source>
        <strain evidence="8">Stoneville</strain>
        <tissue evidence="8">Whole head</tissue>
    </source>
</reference>
<reference evidence="8" key="1">
    <citation type="journal article" date="2020" name="J Insects Food Feed">
        <title>The yellow mealworm (Tenebrio molitor) genome: a resource for the emerging insects as food and feed industry.</title>
        <authorList>
            <person name="Eriksson T."/>
            <person name="Andere A."/>
            <person name="Kelstrup H."/>
            <person name="Emery V."/>
            <person name="Picard C."/>
        </authorList>
    </citation>
    <scope>NUCLEOTIDE SEQUENCE</scope>
    <source>
        <strain evidence="8">Stoneville</strain>
        <tissue evidence="8">Whole head</tissue>
    </source>
</reference>
<dbReference type="Pfam" id="PF00135">
    <property type="entry name" value="COesterase"/>
    <property type="match status" value="1"/>
</dbReference>
<evidence type="ECO:0000256" key="1">
    <source>
        <dbReference type="ARBA" id="ARBA00005964"/>
    </source>
</evidence>
<evidence type="ECO:0000256" key="3">
    <source>
        <dbReference type="ARBA" id="ARBA00022801"/>
    </source>
</evidence>
<proteinExistence type="inferred from homology"/>
<keyword evidence="5" id="KW-0325">Glycoprotein</keyword>
<dbReference type="InterPro" id="IPR029058">
    <property type="entry name" value="AB_hydrolase_fold"/>
</dbReference>
<dbReference type="Gene3D" id="3.40.50.1820">
    <property type="entry name" value="alpha/beta hydrolase"/>
    <property type="match status" value="1"/>
</dbReference>
<dbReference type="InterPro" id="IPR002018">
    <property type="entry name" value="CarbesteraseB"/>
</dbReference>
<dbReference type="Proteomes" id="UP000719412">
    <property type="component" value="Unassembled WGS sequence"/>
</dbReference>
<evidence type="ECO:0000259" key="7">
    <source>
        <dbReference type="Pfam" id="PF00135"/>
    </source>
</evidence>
<dbReference type="GO" id="GO:0052689">
    <property type="term" value="F:carboxylic ester hydrolase activity"/>
    <property type="evidence" value="ECO:0007669"/>
    <property type="project" value="UniProtKB-KW"/>
</dbReference>
<dbReference type="SUPFAM" id="SSF53474">
    <property type="entry name" value="alpha/beta-Hydrolases"/>
    <property type="match status" value="1"/>
</dbReference>
<dbReference type="PROSITE" id="PS00122">
    <property type="entry name" value="CARBOXYLESTERASE_B_1"/>
    <property type="match status" value="1"/>
</dbReference>
<evidence type="ECO:0000256" key="4">
    <source>
        <dbReference type="ARBA" id="ARBA00023157"/>
    </source>
</evidence>
<evidence type="ECO:0000256" key="6">
    <source>
        <dbReference type="RuleBase" id="RU361235"/>
    </source>
</evidence>
<sequence>MVWIYGGGFLFGVANSTYYGPDYLLEQDVIVVHFSYRVNVFGFLSTGDSSLPGNYGLKDQLAALKWVRANIHLFGGDPDRITIFGESAGGASVQYHLVSPKSRGLFHSAISESGSTLCAWALQSDPGHFAYQIGYAAGFLGGSTRALVRYLKKLSSRQLRRAAVGAAIVNSIKLEQSLAFSPALEPEHDDAFITESSYDLLKTGDFERVPYVVGFNSEESGGARAAIEIGEPLLNMLPNDLLVPPGMNNKAKIIGDEIRKFYFDSNTKPRIQQYVDFLSDSSFYRPIVESARFYSLYAPVYMYRFAYEGYFLGKKAFSMGQESKVNGVMHAEEIWYLFRRGDLKHANDTDKMMRKRMVKLWTNFAKFSNPTPEPDALLENVTWPRYQKGDYPYLNIDHEMTVGKNFREQTMEFWRELFSNEFSDNPHPFPACKRMFSICPESRYARAAVLTPLAGSELRPQSRRDAKSSRTFLGVESLRPLFRPGQHCESARIDVFFLHARRYTKHCGTKECAGGRHKEPKLIRSGPRETDSPPSVLFCPIWKCGGRLFHDGSNRESRRCVPSPAALYFSLDRNRSLFNN</sequence>
<evidence type="ECO:0000313" key="9">
    <source>
        <dbReference type="Proteomes" id="UP000719412"/>
    </source>
</evidence>
<dbReference type="EMBL" id="JABDTM020027398">
    <property type="protein sequence ID" value="KAH0810587.1"/>
    <property type="molecule type" value="Genomic_DNA"/>
</dbReference>
<dbReference type="AlphaFoldDB" id="A0A8J6HAP1"/>
<evidence type="ECO:0000256" key="5">
    <source>
        <dbReference type="ARBA" id="ARBA00023180"/>
    </source>
</evidence>